<sequence>MSVKLSGRSFDRRSDSSADRYFERTCISSGHQSTKWQQHRATNRRKHRSTLSSEHRSTLSNKHRSTVHSRKHGTAIPVKTNSISTRDEEAKLPLQDYLNHGRTYSNRSAIKLPKDDTKKSGVSLEYLFLVRQNPFRGTVSEHPHGHIEYLEDMMDDQYNRSSEGSFSTRNPEEAKCLIKNVATGKSYEIMDVERGKRVDSMDRPHLANIKESIDSLHSALEEQKKFGIYQIDNDALFELEQQVDFVDIPTLKDRYPIPDNASFTRSYDATVGSRRGRVKFRLNQAFMGNRKMATDLNGKRDIIYIELMRKFDALSEHIKRLDSQVAENATAIRREMGRLPRRTDANPKRQVNAVLLRSGKRLILSTIEINHAEKPAEVEKTGESRSLPIILDNSNPESEISREKGRSDTEGSGRETIDLDDEEEELEEDVEIDRQEGNNDDRPTTEMSTK</sequence>
<feature type="compositionally biased region" description="Acidic residues" evidence="1">
    <location>
        <begin position="418"/>
        <end position="431"/>
    </location>
</feature>
<gene>
    <name evidence="2" type="ORF">F2Q69_00007400</name>
</gene>
<organism evidence="2 3">
    <name type="scientific">Brassica cretica</name>
    <name type="common">Mustard</name>
    <dbReference type="NCBI Taxonomy" id="69181"/>
    <lineage>
        <taxon>Eukaryota</taxon>
        <taxon>Viridiplantae</taxon>
        <taxon>Streptophyta</taxon>
        <taxon>Embryophyta</taxon>
        <taxon>Tracheophyta</taxon>
        <taxon>Spermatophyta</taxon>
        <taxon>Magnoliopsida</taxon>
        <taxon>eudicotyledons</taxon>
        <taxon>Gunneridae</taxon>
        <taxon>Pentapetalae</taxon>
        <taxon>rosids</taxon>
        <taxon>malvids</taxon>
        <taxon>Brassicales</taxon>
        <taxon>Brassicaceae</taxon>
        <taxon>Brassiceae</taxon>
        <taxon>Brassica</taxon>
    </lineage>
</organism>
<evidence type="ECO:0000313" key="3">
    <source>
        <dbReference type="Proteomes" id="UP000712600"/>
    </source>
</evidence>
<reference evidence="2" key="1">
    <citation type="submission" date="2019-12" db="EMBL/GenBank/DDBJ databases">
        <title>Genome sequencing and annotation of Brassica cretica.</title>
        <authorList>
            <person name="Studholme D.J."/>
            <person name="Sarris P."/>
        </authorList>
    </citation>
    <scope>NUCLEOTIDE SEQUENCE</scope>
    <source>
        <strain evidence="2">PFS-109/04</strain>
        <tissue evidence="2">Leaf</tissue>
    </source>
</reference>
<feature type="compositionally biased region" description="Basic residues" evidence="1">
    <location>
        <begin position="61"/>
        <end position="72"/>
    </location>
</feature>
<feature type="region of interest" description="Disordered" evidence="1">
    <location>
        <begin position="375"/>
        <end position="450"/>
    </location>
</feature>
<evidence type="ECO:0000256" key="1">
    <source>
        <dbReference type="SAM" id="MobiDB-lite"/>
    </source>
</evidence>
<protein>
    <submittedName>
        <fullName evidence="2">Uncharacterized protein</fullName>
    </submittedName>
</protein>
<feature type="compositionally biased region" description="Basic and acidic residues" evidence="1">
    <location>
        <begin position="399"/>
        <end position="417"/>
    </location>
</feature>
<proteinExistence type="predicted"/>
<feature type="compositionally biased region" description="Basic and acidic residues" evidence="1">
    <location>
        <begin position="432"/>
        <end position="450"/>
    </location>
</feature>
<name>A0A8S9NWB3_BRACR</name>
<comment type="caution">
    <text evidence="2">The sequence shown here is derived from an EMBL/GenBank/DDBJ whole genome shotgun (WGS) entry which is preliminary data.</text>
</comment>
<accession>A0A8S9NWB3</accession>
<dbReference type="Proteomes" id="UP000712600">
    <property type="component" value="Unassembled WGS sequence"/>
</dbReference>
<dbReference type="EMBL" id="QGKX02001521">
    <property type="protein sequence ID" value="KAF3507809.1"/>
    <property type="molecule type" value="Genomic_DNA"/>
</dbReference>
<feature type="compositionally biased region" description="Basic residues" evidence="1">
    <location>
        <begin position="37"/>
        <end position="49"/>
    </location>
</feature>
<dbReference type="AlphaFoldDB" id="A0A8S9NWB3"/>
<feature type="region of interest" description="Disordered" evidence="1">
    <location>
        <begin position="29"/>
        <end position="72"/>
    </location>
</feature>
<evidence type="ECO:0000313" key="2">
    <source>
        <dbReference type="EMBL" id="KAF3507809.1"/>
    </source>
</evidence>